<evidence type="ECO:0000313" key="1">
    <source>
        <dbReference type="EMBL" id="EBN4400193.1"/>
    </source>
</evidence>
<organism evidence="1">
    <name type="scientific">Salmonella enterica</name>
    <name type="common">Salmonella choleraesuis</name>
    <dbReference type="NCBI Taxonomy" id="28901"/>
    <lineage>
        <taxon>Bacteria</taxon>
        <taxon>Pseudomonadati</taxon>
        <taxon>Pseudomonadota</taxon>
        <taxon>Gammaproteobacteria</taxon>
        <taxon>Enterobacterales</taxon>
        <taxon>Enterobacteriaceae</taxon>
        <taxon>Salmonella</taxon>
    </lineage>
</organism>
<dbReference type="EMBL" id="AAGFSO010000004">
    <property type="protein sequence ID" value="EBN4400193.1"/>
    <property type="molecule type" value="Genomic_DNA"/>
</dbReference>
<comment type="caution">
    <text evidence="1">The sequence shown here is derived from an EMBL/GenBank/DDBJ whole genome shotgun (WGS) entry which is preliminary data.</text>
</comment>
<dbReference type="InterPro" id="IPR009610">
    <property type="entry name" value="CbtA_toxin"/>
</dbReference>
<dbReference type="Pfam" id="PF06755">
    <property type="entry name" value="CbtA_toxin"/>
    <property type="match status" value="1"/>
</dbReference>
<gene>
    <name evidence="1" type="ORF">DSA09_08670</name>
</gene>
<proteinExistence type="predicted"/>
<reference evidence="1" key="1">
    <citation type="submission" date="2018-07" db="EMBL/GenBank/DDBJ databases">
        <authorList>
            <consortium name="PulseNet: The National Subtyping Network for Foodborne Disease Surveillance"/>
            <person name="Tarr C.L."/>
            <person name="Trees E."/>
            <person name="Katz L.S."/>
            <person name="Carleton-Romer H.A."/>
            <person name="Stroika S."/>
            <person name="Kucerova Z."/>
            <person name="Roache K.F."/>
            <person name="Sabol A.L."/>
            <person name="Besser J."/>
            <person name="Gerner-Smidt P."/>
        </authorList>
    </citation>
    <scope>NUCLEOTIDE SEQUENCE</scope>
    <source>
        <strain evidence="1">PNUSAS044948</strain>
    </source>
</reference>
<sequence>MYSLLQWQELVNKLFIKYYGININDSAFCEVNYMRRYWTDCVRPYQAVNEWAYKYDLHRLDSVNAPLNESDELSVR</sequence>
<accession>A0A5T8B8X7</accession>
<name>A0A5T8B8X7_SALER</name>
<protein>
    <submittedName>
        <fullName evidence="1">Uncharacterized protein</fullName>
    </submittedName>
</protein>
<dbReference type="AlphaFoldDB" id="A0A5T8B8X7"/>